<reference evidence="2" key="1">
    <citation type="journal article" date="2024" name="IScience">
        <title>Strigolactones Initiate the Formation of Haustorium-like Structures in Castilleja.</title>
        <authorList>
            <person name="Buerger M."/>
            <person name="Peterson D."/>
            <person name="Chory J."/>
        </authorList>
    </citation>
    <scope>NUCLEOTIDE SEQUENCE [LARGE SCALE GENOMIC DNA]</scope>
</reference>
<dbReference type="Proteomes" id="UP001632038">
    <property type="component" value="Unassembled WGS sequence"/>
</dbReference>
<name>A0ABD3ED72_9LAMI</name>
<dbReference type="PANTHER" id="PTHR37611">
    <property type="entry name" value="VIRUS-SPECIFIC-SIGNALING-PATHWAY REGULATED PROTEIN-RELATED"/>
    <property type="match status" value="1"/>
</dbReference>
<keyword evidence="2" id="KW-1185">Reference proteome</keyword>
<accession>A0ABD3ED72</accession>
<sequence>MASMVAENWGYVDGRDCSEDIEFSQINHNFLMSLLDETQIDDCDDEKLKKFMRSLEAEINYDGQCGFDNMTIWESDLVDCQSSIDESTGQDDHLMQGDDFDHWMDVETMPTSPSDGQRMGVNEFSWVQNYAPICSVTPFDQEQDYGSLWHETNVTM</sequence>
<organism evidence="1 2">
    <name type="scientific">Castilleja foliolosa</name>
    <dbReference type="NCBI Taxonomy" id="1961234"/>
    <lineage>
        <taxon>Eukaryota</taxon>
        <taxon>Viridiplantae</taxon>
        <taxon>Streptophyta</taxon>
        <taxon>Embryophyta</taxon>
        <taxon>Tracheophyta</taxon>
        <taxon>Spermatophyta</taxon>
        <taxon>Magnoliopsida</taxon>
        <taxon>eudicotyledons</taxon>
        <taxon>Gunneridae</taxon>
        <taxon>Pentapetalae</taxon>
        <taxon>asterids</taxon>
        <taxon>lamiids</taxon>
        <taxon>Lamiales</taxon>
        <taxon>Orobanchaceae</taxon>
        <taxon>Pedicularideae</taxon>
        <taxon>Castillejinae</taxon>
        <taxon>Castilleja</taxon>
    </lineage>
</organism>
<evidence type="ECO:0000313" key="1">
    <source>
        <dbReference type="EMBL" id="KAL3651086.1"/>
    </source>
</evidence>
<evidence type="ECO:0000313" key="2">
    <source>
        <dbReference type="Proteomes" id="UP001632038"/>
    </source>
</evidence>
<proteinExistence type="predicted"/>
<dbReference type="AlphaFoldDB" id="A0ABD3ED72"/>
<comment type="caution">
    <text evidence="1">The sequence shown here is derived from an EMBL/GenBank/DDBJ whole genome shotgun (WGS) entry which is preliminary data.</text>
</comment>
<dbReference type="PANTHER" id="PTHR37611:SF2">
    <property type="entry name" value="VIRUS-SPECIFIC-SIGNALING-PATHWAY REGULATED PROTEIN-RELATED"/>
    <property type="match status" value="1"/>
</dbReference>
<protein>
    <submittedName>
        <fullName evidence="1">Uncharacterized protein</fullName>
    </submittedName>
</protein>
<gene>
    <name evidence="1" type="ORF">CASFOL_007489</name>
</gene>
<dbReference type="EMBL" id="JAVIJP010000007">
    <property type="protein sequence ID" value="KAL3651086.1"/>
    <property type="molecule type" value="Genomic_DNA"/>
</dbReference>